<evidence type="ECO:0000256" key="7">
    <source>
        <dbReference type="SAM" id="MobiDB-lite"/>
    </source>
</evidence>
<dbReference type="SUPFAM" id="SSF53649">
    <property type="entry name" value="Alkaline phosphatase-like"/>
    <property type="match status" value="1"/>
</dbReference>
<dbReference type="PANTHER" id="PTHR30443">
    <property type="entry name" value="INNER MEMBRANE PROTEIN"/>
    <property type="match status" value="1"/>
</dbReference>
<keyword evidence="6 8" id="KW-0472">Membrane</keyword>
<feature type="transmembrane region" description="Helical" evidence="8">
    <location>
        <begin position="93"/>
        <end position="112"/>
    </location>
</feature>
<keyword evidence="10" id="KW-1185">Reference proteome</keyword>
<keyword evidence="5 8" id="KW-1133">Transmembrane helix</keyword>
<sequence length="647" mass="74940">MLTLQVNIVERMKVIKQVVNLLNKAYQPIKGNASFFFFMYLIGIVVSYEELPTNNPDATVYSNLWLELFFDLYIICLLLSLIPLKVRRWIRALLYVIAYATSITDLFCWVKFQSTLNPSMLLLVGETDGREAGEFFSSYMTTDILFSSVGLLLLIMLLQILVVVGQKIKLPIAISDKMDVMYRVFARLQPVLGTLCIVLFCWSAYSSAHNKKEMVEMFSLDTIGSVEHELTTSDCAQFYLPVYRLVFSIFSNELASQQIDRLIEAKDKMKVDSCSFKSPNIVLIIGESYGKHHSQQYGYFMPTTPRQIKREKSGLLVPFSDVVAPWNLTSFVFKNVFSLHVVGEKGEWCDYPLFPSLFRKAGYHVTFITNQFLPKAKQAVYDFSGGFFLNHPELSSAMFDSRNSQLYRFDRGLLDDYDKNQKQHNTNHNLIIFHLLGQHVTYKQRYPSDRHHFTADDYAEKRSDLDGKQRSILADYDNAILYNDSIVDAIISRFENQEAIIIYMPDHGEECFEGNRGFICRKHSAAIDYDLARYEFEIPFWIFCTHKYAVKHPDIFQEIIAAKHRRYMTDALPHLLLYLAGIHTKDYHPEYNILSPQYNEMRPRILKNTTDYDKLPRPSEKHLLPKQKSMSKEKIACKVGSGRGEMN</sequence>
<dbReference type="GO" id="GO:0005886">
    <property type="term" value="C:plasma membrane"/>
    <property type="evidence" value="ECO:0007669"/>
    <property type="project" value="UniProtKB-SubCell"/>
</dbReference>
<dbReference type="AlphaFoldDB" id="A0A2K9H6N8"/>
<comment type="subcellular location">
    <subcellularLocation>
        <location evidence="1">Cell membrane</location>
        <topology evidence="1">Multi-pass membrane protein</topology>
    </subcellularLocation>
</comment>
<evidence type="ECO:0000313" key="10">
    <source>
        <dbReference type="Proteomes" id="UP000198427"/>
    </source>
</evidence>
<proteinExistence type="predicted"/>
<accession>A0A2K9H6N8</accession>
<dbReference type="PANTHER" id="PTHR30443:SF2">
    <property type="entry name" value="PHOSPHOETHANOLAMINE TRANSFERASE EPTC"/>
    <property type="match status" value="1"/>
</dbReference>
<dbReference type="InterPro" id="IPR017850">
    <property type="entry name" value="Alkaline_phosphatase_core_sf"/>
</dbReference>
<reference evidence="9 10" key="1">
    <citation type="submission" date="2017-06" db="EMBL/GenBank/DDBJ databases">
        <authorList>
            <person name="Varghese N."/>
            <person name="Submissions S."/>
        </authorList>
    </citation>
    <scope>NUCLEOTIDE SEQUENCE [LARGE SCALE GENOMIC DNA]</scope>
    <source>
        <strain evidence="9 10">DSM 26989</strain>
    </source>
</reference>
<evidence type="ECO:0000256" key="2">
    <source>
        <dbReference type="ARBA" id="ARBA00022475"/>
    </source>
</evidence>
<evidence type="ECO:0000256" key="1">
    <source>
        <dbReference type="ARBA" id="ARBA00004651"/>
    </source>
</evidence>
<evidence type="ECO:0000256" key="8">
    <source>
        <dbReference type="SAM" id="Phobius"/>
    </source>
</evidence>
<evidence type="ECO:0000256" key="4">
    <source>
        <dbReference type="ARBA" id="ARBA00022692"/>
    </source>
</evidence>
<evidence type="ECO:0000256" key="3">
    <source>
        <dbReference type="ARBA" id="ARBA00022679"/>
    </source>
</evidence>
<dbReference type="GO" id="GO:0016776">
    <property type="term" value="F:phosphotransferase activity, phosphate group as acceptor"/>
    <property type="evidence" value="ECO:0007669"/>
    <property type="project" value="TreeGrafter"/>
</dbReference>
<keyword evidence="4 8" id="KW-0812">Transmembrane</keyword>
<dbReference type="KEGG" id="pje:CRM71_01100"/>
<feature type="transmembrane region" description="Helical" evidence="8">
    <location>
        <begin position="144"/>
        <end position="164"/>
    </location>
</feature>
<dbReference type="InterPro" id="IPR000917">
    <property type="entry name" value="Sulfatase_N"/>
</dbReference>
<feature type="region of interest" description="Disordered" evidence="7">
    <location>
        <begin position="616"/>
        <end position="647"/>
    </location>
</feature>
<dbReference type="InterPro" id="IPR040423">
    <property type="entry name" value="PEA_transferase"/>
</dbReference>
<keyword evidence="3" id="KW-0808">Transferase</keyword>
<evidence type="ECO:0000256" key="6">
    <source>
        <dbReference type="ARBA" id="ARBA00023136"/>
    </source>
</evidence>
<dbReference type="Gene3D" id="3.40.720.10">
    <property type="entry name" value="Alkaline Phosphatase, subunit A"/>
    <property type="match status" value="1"/>
</dbReference>
<dbReference type="Pfam" id="PF00884">
    <property type="entry name" value="Sulfatase"/>
    <property type="match status" value="1"/>
</dbReference>
<dbReference type="InterPro" id="IPR058130">
    <property type="entry name" value="PEA_transf_C"/>
</dbReference>
<dbReference type="OrthoDB" id="9786870at2"/>
<dbReference type="CDD" id="cd16017">
    <property type="entry name" value="LptA"/>
    <property type="match status" value="1"/>
</dbReference>
<dbReference type="GO" id="GO:0009244">
    <property type="term" value="P:lipopolysaccharide core region biosynthetic process"/>
    <property type="evidence" value="ECO:0007669"/>
    <property type="project" value="TreeGrafter"/>
</dbReference>
<dbReference type="EMBL" id="FZNZ01000007">
    <property type="protein sequence ID" value="SNR73336.1"/>
    <property type="molecule type" value="Genomic_DNA"/>
</dbReference>
<feature type="transmembrane region" description="Helical" evidence="8">
    <location>
        <begin position="68"/>
        <end position="86"/>
    </location>
</feature>
<evidence type="ECO:0000313" key="9">
    <source>
        <dbReference type="EMBL" id="SNR73336.1"/>
    </source>
</evidence>
<feature type="transmembrane region" description="Helical" evidence="8">
    <location>
        <begin position="184"/>
        <end position="205"/>
    </location>
</feature>
<protein>
    <submittedName>
        <fullName evidence="9">Heptose-I-phosphate ethanolaminephosphotransferase</fullName>
    </submittedName>
</protein>
<name>A0A2K9H6N8_9BACT</name>
<keyword evidence="2" id="KW-1003">Cell membrane</keyword>
<gene>
    <name evidence="9" type="ORF">SAMN06265364_10777</name>
</gene>
<dbReference type="Proteomes" id="UP000198427">
    <property type="component" value="Unassembled WGS sequence"/>
</dbReference>
<comment type="caution">
    <text evidence="9">The sequence shown here is derived from an EMBL/GenBank/DDBJ whole genome shotgun (WGS) entry which is preliminary data.</text>
</comment>
<organism evidence="9 10">
    <name type="scientific">Prevotella jejuni</name>
    <dbReference type="NCBI Taxonomy" id="1177574"/>
    <lineage>
        <taxon>Bacteria</taxon>
        <taxon>Pseudomonadati</taxon>
        <taxon>Bacteroidota</taxon>
        <taxon>Bacteroidia</taxon>
        <taxon>Bacteroidales</taxon>
        <taxon>Prevotellaceae</taxon>
        <taxon>Prevotella</taxon>
    </lineage>
</organism>
<evidence type="ECO:0000256" key="5">
    <source>
        <dbReference type="ARBA" id="ARBA00022989"/>
    </source>
</evidence>
<feature type="transmembrane region" description="Helical" evidence="8">
    <location>
        <begin position="31"/>
        <end position="48"/>
    </location>
</feature>